<reference evidence="4 5" key="1">
    <citation type="submission" date="2019-10" db="EMBL/GenBank/DDBJ databases">
        <title>Taxonomy of Antarctic Massilia spp.: description of Massilia rubra sp. nov., Massilia aquatica sp. nov., Massilia mucilaginosa sp. nov., Massilia frigida sp. nov. isolated from streams, lakes and regoliths.</title>
        <authorList>
            <person name="Holochova P."/>
            <person name="Sedlacek I."/>
            <person name="Kralova S."/>
            <person name="Maslanova I."/>
            <person name="Busse H.-J."/>
            <person name="Stankova E."/>
            <person name="Vrbovska V."/>
            <person name="Kovarovic V."/>
            <person name="Bartak M."/>
            <person name="Svec P."/>
            <person name="Pantucek R."/>
        </authorList>
    </citation>
    <scope>NUCLEOTIDE SEQUENCE [LARGE SCALE GENOMIC DNA]</scope>
    <source>
        <strain evidence="4 5">CCM 8694</strain>
    </source>
</reference>
<gene>
    <name evidence="4" type="ORF">F1735_02325</name>
</gene>
<evidence type="ECO:0000259" key="3">
    <source>
        <dbReference type="PROSITE" id="PS01031"/>
    </source>
</evidence>
<sequence>MYRSMFPGDVFAELDRLQREIEQSFDLGPSIRGLGRGGFPAFNVGSTPHSVEMYAFVPGLDPASIEVQLEHGVLSIAGERADDLSSAQQQATVQINERFAVRFKRVLSLPDDIDPESVSVSAQYRDGVLHVSVARREATQPRRISVH</sequence>
<evidence type="ECO:0000313" key="5">
    <source>
        <dbReference type="Proteomes" id="UP000610594"/>
    </source>
</evidence>
<comment type="caution">
    <text evidence="4">The sequence shown here is derived from an EMBL/GenBank/DDBJ whole genome shotgun (WGS) entry which is preliminary data.</text>
</comment>
<accession>A0ABX0MED1</accession>
<name>A0ABX0MED1_9BURK</name>
<organism evidence="4 5">
    <name type="scientific">Massilia genomosp. 1</name>
    <dbReference type="NCBI Taxonomy" id="2609280"/>
    <lineage>
        <taxon>Bacteria</taxon>
        <taxon>Pseudomonadati</taxon>
        <taxon>Pseudomonadota</taxon>
        <taxon>Betaproteobacteria</taxon>
        <taxon>Burkholderiales</taxon>
        <taxon>Oxalobacteraceae</taxon>
        <taxon>Telluria group</taxon>
        <taxon>Massilia</taxon>
    </lineage>
</organism>
<evidence type="ECO:0000313" key="4">
    <source>
        <dbReference type="EMBL" id="NHZ61154.1"/>
    </source>
</evidence>
<dbReference type="Pfam" id="PF00011">
    <property type="entry name" value="HSP20"/>
    <property type="match status" value="1"/>
</dbReference>
<dbReference type="Gene3D" id="2.60.40.790">
    <property type="match status" value="1"/>
</dbReference>
<dbReference type="CDD" id="cd06464">
    <property type="entry name" value="ACD_sHsps-like"/>
    <property type="match status" value="1"/>
</dbReference>
<dbReference type="RefSeq" id="WP_167235501.1">
    <property type="nucleotide sequence ID" value="NZ_WHJF01000004.1"/>
</dbReference>
<comment type="similarity">
    <text evidence="1 2">Belongs to the small heat shock protein (HSP20) family.</text>
</comment>
<dbReference type="Proteomes" id="UP000610594">
    <property type="component" value="Unassembled WGS sequence"/>
</dbReference>
<evidence type="ECO:0000256" key="2">
    <source>
        <dbReference type="RuleBase" id="RU003616"/>
    </source>
</evidence>
<dbReference type="PROSITE" id="PS01031">
    <property type="entry name" value="SHSP"/>
    <property type="match status" value="1"/>
</dbReference>
<evidence type="ECO:0000256" key="1">
    <source>
        <dbReference type="PROSITE-ProRule" id="PRU00285"/>
    </source>
</evidence>
<dbReference type="EMBL" id="WHJF01000004">
    <property type="protein sequence ID" value="NHZ61154.1"/>
    <property type="molecule type" value="Genomic_DNA"/>
</dbReference>
<dbReference type="SUPFAM" id="SSF49764">
    <property type="entry name" value="HSP20-like chaperones"/>
    <property type="match status" value="1"/>
</dbReference>
<dbReference type="PANTHER" id="PTHR11527">
    <property type="entry name" value="HEAT-SHOCK PROTEIN 20 FAMILY MEMBER"/>
    <property type="match status" value="1"/>
</dbReference>
<feature type="domain" description="SHSP" evidence="3">
    <location>
        <begin position="33"/>
        <end position="147"/>
    </location>
</feature>
<dbReference type="InterPro" id="IPR008978">
    <property type="entry name" value="HSP20-like_chaperone"/>
</dbReference>
<dbReference type="InterPro" id="IPR031107">
    <property type="entry name" value="Small_HSP"/>
</dbReference>
<keyword evidence="5" id="KW-1185">Reference proteome</keyword>
<proteinExistence type="inferred from homology"/>
<dbReference type="InterPro" id="IPR002068">
    <property type="entry name" value="A-crystallin/Hsp20_dom"/>
</dbReference>
<protein>
    <submittedName>
        <fullName evidence="4">Hsp20 family protein</fullName>
    </submittedName>
</protein>